<feature type="region of interest" description="Disordered" evidence="1">
    <location>
        <begin position="80"/>
        <end position="132"/>
    </location>
</feature>
<evidence type="ECO:0000313" key="4">
    <source>
        <dbReference type="Proteomes" id="UP001221757"/>
    </source>
</evidence>
<sequence length="132" mass="13876">MEIIGFPISLLSFLFLLVSALPPPYDDASPCNCSAAAGDEPGETGCPCPPAVLGHRAPEGDGAAGRHCATASCLMFRTRRRRRKRHTRCSSRGARRRTAAARAAEGRAGGATVGRRAPRGDGQAGCRRDVAM</sequence>
<keyword evidence="4" id="KW-1185">Reference proteome</keyword>
<protein>
    <submittedName>
        <fullName evidence="3">Uncharacterized protein</fullName>
    </submittedName>
</protein>
<dbReference type="Proteomes" id="UP001221757">
    <property type="component" value="Unassembled WGS sequence"/>
</dbReference>
<accession>A0AAD7M9D1</accession>
<feature type="signal peptide" evidence="2">
    <location>
        <begin position="1"/>
        <end position="20"/>
    </location>
</feature>
<evidence type="ECO:0000256" key="2">
    <source>
        <dbReference type="SAM" id="SignalP"/>
    </source>
</evidence>
<dbReference type="AlphaFoldDB" id="A0AAD7M9D1"/>
<evidence type="ECO:0000256" key="1">
    <source>
        <dbReference type="SAM" id="MobiDB-lite"/>
    </source>
</evidence>
<organism evidence="3 4">
    <name type="scientific">Mycena rosella</name>
    <name type="common">Pink bonnet</name>
    <name type="synonym">Agaricus rosellus</name>
    <dbReference type="NCBI Taxonomy" id="1033263"/>
    <lineage>
        <taxon>Eukaryota</taxon>
        <taxon>Fungi</taxon>
        <taxon>Dikarya</taxon>
        <taxon>Basidiomycota</taxon>
        <taxon>Agaricomycotina</taxon>
        <taxon>Agaricomycetes</taxon>
        <taxon>Agaricomycetidae</taxon>
        <taxon>Agaricales</taxon>
        <taxon>Marasmiineae</taxon>
        <taxon>Mycenaceae</taxon>
        <taxon>Mycena</taxon>
    </lineage>
</organism>
<dbReference type="EMBL" id="JARKIE010000006">
    <property type="protein sequence ID" value="KAJ7706666.1"/>
    <property type="molecule type" value="Genomic_DNA"/>
</dbReference>
<feature type="compositionally biased region" description="Basic residues" evidence="1">
    <location>
        <begin position="80"/>
        <end position="99"/>
    </location>
</feature>
<feature type="chain" id="PRO_5042175021" evidence="2">
    <location>
        <begin position="21"/>
        <end position="132"/>
    </location>
</feature>
<keyword evidence="2" id="KW-0732">Signal</keyword>
<evidence type="ECO:0000313" key="3">
    <source>
        <dbReference type="EMBL" id="KAJ7706666.1"/>
    </source>
</evidence>
<gene>
    <name evidence="3" type="ORF">B0H17DRAFT_1174741</name>
</gene>
<proteinExistence type="predicted"/>
<reference evidence="3" key="1">
    <citation type="submission" date="2023-03" db="EMBL/GenBank/DDBJ databases">
        <title>Massive genome expansion in bonnet fungi (Mycena s.s.) driven by repeated elements and novel gene families across ecological guilds.</title>
        <authorList>
            <consortium name="Lawrence Berkeley National Laboratory"/>
            <person name="Harder C.B."/>
            <person name="Miyauchi S."/>
            <person name="Viragh M."/>
            <person name="Kuo A."/>
            <person name="Thoen E."/>
            <person name="Andreopoulos B."/>
            <person name="Lu D."/>
            <person name="Skrede I."/>
            <person name="Drula E."/>
            <person name="Henrissat B."/>
            <person name="Morin E."/>
            <person name="Kohler A."/>
            <person name="Barry K."/>
            <person name="LaButti K."/>
            <person name="Morin E."/>
            <person name="Salamov A."/>
            <person name="Lipzen A."/>
            <person name="Mereny Z."/>
            <person name="Hegedus B."/>
            <person name="Baldrian P."/>
            <person name="Stursova M."/>
            <person name="Weitz H."/>
            <person name="Taylor A."/>
            <person name="Grigoriev I.V."/>
            <person name="Nagy L.G."/>
            <person name="Martin F."/>
            <person name="Kauserud H."/>
        </authorList>
    </citation>
    <scope>NUCLEOTIDE SEQUENCE</scope>
    <source>
        <strain evidence="3">CBHHK067</strain>
    </source>
</reference>
<feature type="non-terminal residue" evidence="3">
    <location>
        <position position="132"/>
    </location>
</feature>
<comment type="caution">
    <text evidence="3">The sequence shown here is derived from an EMBL/GenBank/DDBJ whole genome shotgun (WGS) entry which is preliminary data.</text>
</comment>
<name>A0AAD7M9D1_MYCRO</name>